<proteinExistence type="predicted"/>
<dbReference type="AlphaFoldDB" id="A0AB37U9B5"/>
<dbReference type="Proteomes" id="UP000282574">
    <property type="component" value="Unassembled WGS sequence"/>
</dbReference>
<name>A0AB37U9B5_9CYAN</name>
<gene>
    <name evidence="1" type="ORF">DSM107010_68710</name>
</gene>
<keyword evidence="2" id="KW-1185">Reference proteome</keyword>
<evidence type="ECO:0008006" key="3">
    <source>
        <dbReference type="Google" id="ProtNLM"/>
    </source>
</evidence>
<accession>A0AB37U9B5</accession>
<evidence type="ECO:0000313" key="2">
    <source>
        <dbReference type="Proteomes" id="UP000282574"/>
    </source>
</evidence>
<dbReference type="RefSeq" id="WP_106168656.1">
    <property type="nucleotide sequence ID" value="NZ_JAVKZF010000002.1"/>
</dbReference>
<sequence length="159" mass="17683">MKVGKALLLVMQRWQITKYRLSKVSGVVETTVGKLVNGDLESTAWDKVEKLANGLEKLDPLAKAAFIAALQLPDSTYPSLSDNTIDLFWVRELSENIAAVMAVLDEYKLLDRENIKKLQAKLAENDAESNAIMPTTVEDFLGSRMAQIRRKQDGSTQDA</sequence>
<organism evidence="1 2">
    <name type="scientific">Chroococcidiopsis cubana SAG 39.79</name>
    <dbReference type="NCBI Taxonomy" id="388085"/>
    <lineage>
        <taxon>Bacteria</taxon>
        <taxon>Bacillati</taxon>
        <taxon>Cyanobacteriota</taxon>
        <taxon>Cyanophyceae</taxon>
        <taxon>Chroococcidiopsidales</taxon>
        <taxon>Chroococcidiopsidaceae</taxon>
        <taxon>Chroococcidiopsis</taxon>
    </lineage>
</organism>
<evidence type="ECO:0000313" key="1">
    <source>
        <dbReference type="EMBL" id="RUS99273.1"/>
    </source>
</evidence>
<reference evidence="1 2" key="1">
    <citation type="journal article" date="2019" name="Genome Biol. Evol.">
        <title>Day and night: Metabolic profiles and evolutionary relationships of six axenic non-marine cyanobacteria.</title>
        <authorList>
            <person name="Will S.E."/>
            <person name="Henke P."/>
            <person name="Boedeker C."/>
            <person name="Huang S."/>
            <person name="Brinkmann H."/>
            <person name="Rohde M."/>
            <person name="Jarek M."/>
            <person name="Friedl T."/>
            <person name="Seufert S."/>
            <person name="Schumacher M."/>
            <person name="Overmann J."/>
            <person name="Neumann-Schaal M."/>
            <person name="Petersen J."/>
        </authorList>
    </citation>
    <scope>NUCLEOTIDE SEQUENCE [LARGE SCALE GENOMIC DNA]</scope>
    <source>
        <strain evidence="1 2">SAG 39.79</strain>
    </source>
</reference>
<comment type="caution">
    <text evidence="1">The sequence shown here is derived from an EMBL/GenBank/DDBJ whole genome shotgun (WGS) entry which is preliminary data.</text>
</comment>
<dbReference type="EMBL" id="RSCK01000153">
    <property type="protein sequence ID" value="RUS99273.1"/>
    <property type="molecule type" value="Genomic_DNA"/>
</dbReference>
<protein>
    <recommendedName>
        <fullName evidence="3">HTH cro/C1-type domain-containing protein</fullName>
    </recommendedName>
</protein>